<keyword evidence="5" id="KW-0808">Transferase</keyword>
<organism evidence="18 19">
    <name type="scientific">Taxus chinensis</name>
    <name type="common">Chinese yew</name>
    <name type="synonym">Taxus wallichiana var. chinensis</name>
    <dbReference type="NCBI Taxonomy" id="29808"/>
    <lineage>
        <taxon>Eukaryota</taxon>
        <taxon>Viridiplantae</taxon>
        <taxon>Streptophyta</taxon>
        <taxon>Embryophyta</taxon>
        <taxon>Tracheophyta</taxon>
        <taxon>Spermatophyta</taxon>
        <taxon>Pinopsida</taxon>
        <taxon>Pinidae</taxon>
        <taxon>Conifers II</taxon>
        <taxon>Cupressales</taxon>
        <taxon>Taxaceae</taxon>
        <taxon>Taxus</taxon>
    </lineage>
</organism>
<dbReference type="PROSITE" id="PS00107">
    <property type="entry name" value="PROTEIN_KINASE_ATP"/>
    <property type="match status" value="1"/>
</dbReference>
<keyword evidence="14" id="KW-0325">Glycoprotein</keyword>
<dbReference type="GO" id="GO:0004672">
    <property type="term" value="F:protein kinase activity"/>
    <property type="evidence" value="ECO:0007669"/>
    <property type="project" value="InterPro"/>
</dbReference>
<keyword evidence="4" id="KW-1003">Cell membrane</keyword>
<evidence type="ECO:0000256" key="4">
    <source>
        <dbReference type="ARBA" id="ARBA00022475"/>
    </source>
</evidence>
<dbReference type="PROSITE" id="PS00108">
    <property type="entry name" value="PROTEIN_KINASE_ST"/>
    <property type="match status" value="1"/>
</dbReference>
<dbReference type="SUPFAM" id="SSF56112">
    <property type="entry name" value="Protein kinase-like (PK-like)"/>
    <property type="match status" value="1"/>
</dbReference>
<keyword evidence="12" id="KW-0472">Membrane</keyword>
<evidence type="ECO:0000256" key="12">
    <source>
        <dbReference type="ARBA" id="ARBA00023136"/>
    </source>
</evidence>
<name>A0AA38F242_TAXCH</name>
<keyword evidence="7" id="KW-0732">Signal</keyword>
<dbReference type="InterPro" id="IPR011009">
    <property type="entry name" value="Kinase-like_dom_sf"/>
</dbReference>
<keyword evidence="19" id="KW-1185">Reference proteome</keyword>
<dbReference type="Pfam" id="PF00069">
    <property type="entry name" value="Pkinase"/>
    <property type="match status" value="1"/>
</dbReference>
<dbReference type="SMART" id="SM00220">
    <property type="entry name" value="S_TKc"/>
    <property type="match status" value="1"/>
</dbReference>
<keyword evidence="13" id="KW-0675">Receptor</keyword>
<evidence type="ECO:0000256" key="9">
    <source>
        <dbReference type="ARBA" id="ARBA00022777"/>
    </source>
</evidence>
<keyword evidence="6" id="KW-0812">Transmembrane</keyword>
<dbReference type="PANTHER" id="PTHR47973">
    <property type="entry name" value="CYSTEINE-RICH RECEPTOR-LIKE PROTEIN KINASE 3"/>
    <property type="match status" value="1"/>
</dbReference>
<comment type="similarity">
    <text evidence="2">In the N-terminal section; belongs to the leguminous lectin family.</text>
</comment>
<protein>
    <recommendedName>
        <fullName evidence="17">Protein kinase domain-containing protein</fullName>
    </recommendedName>
</protein>
<evidence type="ECO:0000313" key="18">
    <source>
        <dbReference type="EMBL" id="KAH9289539.1"/>
    </source>
</evidence>
<dbReference type="Proteomes" id="UP000824469">
    <property type="component" value="Unassembled WGS sequence"/>
</dbReference>
<evidence type="ECO:0000256" key="11">
    <source>
        <dbReference type="ARBA" id="ARBA00022989"/>
    </source>
</evidence>
<keyword evidence="9" id="KW-0418">Kinase</keyword>
<accession>A0AA38F242</accession>
<comment type="subcellular location">
    <subcellularLocation>
        <location evidence="1">Cell membrane</location>
        <topology evidence="1">Single-pass type I membrane protein</topology>
    </subcellularLocation>
</comment>
<evidence type="ECO:0000313" key="19">
    <source>
        <dbReference type="Proteomes" id="UP000824469"/>
    </source>
</evidence>
<dbReference type="GO" id="GO:0005886">
    <property type="term" value="C:plasma membrane"/>
    <property type="evidence" value="ECO:0007669"/>
    <property type="project" value="UniProtKB-SubCell"/>
</dbReference>
<evidence type="ECO:0000256" key="3">
    <source>
        <dbReference type="ARBA" id="ARBA00010217"/>
    </source>
</evidence>
<evidence type="ECO:0000256" key="1">
    <source>
        <dbReference type="ARBA" id="ARBA00004251"/>
    </source>
</evidence>
<comment type="similarity">
    <text evidence="3">In the C-terminal section; belongs to the protein kinase superfamily. Ser/Thr protein kinase family.</text>
</comment>
<dbReference type="Gene3D" id="3.30.200.20">
    <property type="entry name" value="Phosphorylase Kinase, domain 1"/>
    <property type="match status" value="1"/>
</dbReference>
<dbReference type="InterPro" id="IPR052059">
    <property type="entry name" value="CR_Ser/Thr_kinase"/>
</dbReference>
<dbReference type="PROSITE" id="PS50011">
    <property type="entry name" value="PROTEIN_KINASE_DOM"/>
    <property type="match status" value="1"/>
</dbReference>
<dbReference type="Gene3D" id="1.10.510.10">
    <property type="entry name" value="Transferase(Phosphotransferase) domain 1"/>
    <property type="match status" value="1"/>
</dbReference>
<feature type="non-terminal residue" evidence="18">
    <location>
        <position position="685"/>
    </location>
</feature>
<dbReference type="OMA" id="ARIWENE"/>
<evidence type="ECO:0000256" key="16">
    <source>
        <dbReference type="SAM" id="MobiDB-lite"/>
    </source>
</evidence>
<dbReference type="EMBL" id="JAHRHJ020003813">
    <property type="protein sequence ID" value="KAH9289539.1"/>
    <property type="molecule type" value="Genomic_DNA"/>
</dbReference>
<evidence type="ECO:0000256" key="2">
    <source>
        <dbReference type="ARBA" id="ARBA00008536"/>
    </source>
</evidence>
<comment type="caution">
    <text evidence="18">The sequence shown here is derived from an EMBL/GenBank/DDBJ whole genome shotgun (WGS) entry which is preliminary data.</text>
</comment>
<dbReference type="InterPro" id="IPR017441">
    <property type="entry name" value="Protein_kinase_ATP_BS"/>
</dbReference>
<evidence type="ECO:0000256" key="6">
    <source>
        <dbReference type="ARBA" id="ARBA00022692"/>
    </source>
</evidence>
<feature type="region of interest" description="Disordered" evidence="16">
    <location>
        <begin position="663"/>
        <end position="685"/>
    </location>
</feature>
<evidence type="ECO:0000256" key="5">
    <source>
        <dbReference type="ARBA" id="ARBA00022679"/>
    </source>
</evidence>
<dbReference type="InterPro" id="IPR000719">
    <property type="entry name" value="Prot_kinase_dom"/>
</dbReference>
<evidence type="ECO:0000256" key="13">
    <source>
        <dbReference type="ARBA" id="ARBA00023170"/>
    </source>
</evidence>
<evidence type="ECO:0000256" key="8">
    <source>
        <dbReference type="ARBA" id="ARBA00022741"/>
    </source>
</evidence>
<dbReference type="AlphaFoldDB" id="A0AA38F242"/>
<feature type="binding site" evidence="15">
    <location>
        <position position="393"/>
    </location>
    <ligand>
        <name>ATP</name>
        <dbReference type="ChEBI" id="CHEBI:30616"/>
    </ligand>
</feature>
<sequence>MSYSNAMDNTISNLVSRGSSSTSAPAPAHSNLSLNLVIQYIDKVLSAIADKGVLDSGIKLKDLVQSTSSDLSKLLDGISQGAKMLTNQKFMTTKLSTEAQTVALDLLRGVGNAHWAAVGFLVIANVLDRFDKISANDRECLDLLRAMLNLGKYMKQLKDNHFDLHREILEKMSEGVQLIVSGAILCHSFIGSNKISKFLLTTKIREELVYVRGRVDNMKSDLVLQMQVLIMSTLTFYISTRQHQHDMLIHHDQYDTGVTQQGSETEMYGLESEVSSSNRQDNYNEINGYAQQQMAPPNVFSTRRFLRGILPDIFRRRLKAIQPSAIEIFRRLLKVSRYMEFELFVKKIRPSAIEFTRKELRIATNRFREELGRGGFGTVYLGTLCDGRKVAVKIVDSKKLWEDEMARIWENEMAILTRKHHPNIVKLMGYCFKDNLMLVFEYMAGGNLHDLLLDGENQQIIDWPARRKIICEILEGVVYLHEGENGCVVHRDIKPRNILLDENFNAKISDFGISYILTDDTQYTHEETWTESGVPPREYAQDETHITTRLVGTLGYIDPEYVASGNLTEKADIYSFGILLLTIVSGKRSIQQIDEGLHSLEELAWKLQKEDRLNELIDPRLVNCNGFNLSEILRTTMIALWCIQRESKVRPSASQVLRMLSSEEEEEIPTPPVPNKFHFDYRHSS</sequence>
<keyword evidence="11" id="KW-1133">Transmembrane helix</keyword>
<gene>
    <name evidence="18" type="ORF">KI387_033656</name>
</gene>
<keyword evidence="8 15" id="KW-0547">Nucleotide-binding</keyword>
<dbReference type="GO" id="GO:0002229">
    <property type="term" value="P:defense response to oomycetes"/>
    <property type="evidence" value="ECO:0007669"/>
    <property type="project" value="UniProtKB-ARBA"/>
</dbReference>
<dbReference type="InterPro" id="IPR008271">
    <property type="entry name" value="Ser/Thr_kinase_AS"/>
</dbReference>
<evidence type="ECO:0000256" key="10">
    <source>
        <dbReference type="ARBA" id="ARBA00022840"/>
    </source>
</evidence>
<keyword evidence="10 15" id="KW-0067">ATP-binding</keyword>
<evidence type="ECO:0000256" key="7">
    <source>
        <dbReference type="ARBA" id="ARBA00022729"/>
    </source>
</evidence>
<evidence type="ECO:0000259" key="17">
    <source>
        <dbReference type="PROSITE" id="PS50011"/>
    </source>
</evidence>
<evidence type="ECO:0000256" key="14">
    <source>
        <dbReference type="ARBA" id="ARBA00023180"/>
    </source>
</evidence>
<evidence type="ECO:0000256" key="15">
    <source>
        <dbReference type="PROSITE-ProRule" id="PRU10141"/>
    </source>
</evidence>
<reference evidence="18 19" key="1">
    <citation type="journal article" date="2021" name="Nat. Plants">
        <title>The Taxus genome provides insights into paclitaxel biosynthesis.</title>
        <authorList>
            <person name="Xiong X."/>
            <person name="Gou J."/>
            <person name="Liao Q."/>
            <person name="Li Y."/>
            <person name="Zhou Q."/>
            <person name="Bi G."/>
            <person name="Li C."/>
            <person name="Du R."/>
            <person name="Wang X."/>
            <person name="Sun T."/>
            <person name="Guo L."/>
            <person name="Liang H."/>
            <person name="Lu P."/>
            <person name="Wu Y."/>
            <person name="Zhang Z."/>
            <person name="Ro D.K."/>
            <person name="Shang Y."/>
            <person name="Huang S."/>
            <person name="Yan J."/>
        </authorList>
    </citation>
    <scope>NUCLEOTIDE SEQUENCE [LARGE SCALE GENOMIC DNA]</scope>
    <source>
        <strain evidence="18">Ta-2019</strain>
    </source>
</reference>
<feature type="domain" description="Protein kinase" evidence="17">
    <location>
        <begin position="365"/>
        <end position="668"/>
    </location>
</feature>
<proteinExistence type="inferred from homology"/>
<dbReference type="FunFam" id="1.10.510.10:FF:000240">
    <property type="entry name" value="Lectin-domain containing receptor kinase A4.3"/>
    <property type="match status" value="1"/>
</dbReference>
<dbReference type="GO" id="GO:0005524">
    <property type="term" value="F:ATP binding"/>
    <property type="evidence" value="ECO:0007669"/>
    <property type="project" value="UniProtKB-UniRule"/>
</dbReference>